<name>A0ABW3B542_9FLAO</name>
<gene>
    <name evidence="1" type="ORF">ACFQZJ_10970</name>
</gene>
<comment type="caution">
    <text evidence="1">The sequence shown here is derived from an EMBL/GenBank/DDBJ whole genome shotgun (WGS) entry which is preliminary data.</text>
</comment>
<proteinExistence type="predicted"/>
<dbReference type="RefSeq" id="WP_379934518.1">
    <property type="nucleotide sequence ID" value="NZ_JBHTHY010000007.1"/>
</dbReference>
<dbReference type="EMBL" id="JBHTHY010000007">
    <property type="protein sequence ID" value="MFD0797986.1"/>
    <property type="molecule type" value="Genomic_DNA"/>
</dbReference>
<organism evidence="1 2">
    <name type="scientific">Maribacter chungangensis</name>
    <dbReference type="NCBI Taxonomy" id="1069117"/>
    <lineage>
        <taxon>Bacteria</taxon>
        <taxon>Pseudomonadati</taxon>
        <taxon>Bacteroidota</taxon>
        <taxon>Flavobacteriia</taxon>
        <taxon>Flavobacteriales</taxon>
        <taxon>Flavobacteriaceae</taxon>
        <taxon>Maribacter</taxon>
    </lineage>
</organism>
<reference evidence="2" key="1">
    <citation type="journal article" date="2019" name="Int. J. Syst. Evol. Microbiol.">
        <title>The Global Catalogue of Microorganisms (GCM) 10K type strain sequencing project: providing services to taxonomists for standard genome sequencing and annotation.</title>
        <authorList>
            <consortium name="The Broad Institute Genomics Platform"/>
            <consortium name="The Broad Institute Genome Sequencing Center for Infectious Disease"/>
            <person name="Wu L."/>
            <person name="Ma J."/>
        </authorList>
    </citation>
    <scope>NUCLEOTIDE SEQUENCE [LARGE SCALE GENOMIC DNA]</scope>
    <source>
        <strain evidence="2">CCUG 61948</strain>
    </source>
</reference>
<keyword evidence="2" id="KW-1185">Reference proteome</keyword>
<dbReference type="Proteomes" id="UP001597012">
    <property type="component" value="Unassembled WGS sequence"/>
</dbReference>
<evidence type="ECO:0000313" key="1">
    <source>
        <dbReference type="EMBL" id="MFD0797986.1"/>
    </source>
</evidence>
<protein>
    <submittedName>
        <fullName evidence="1">DUF2007 domain-containing protein</fullName>
    </submittedName>
</protein>
<accession>A0ABW3B542</accession>
<sequence length="75" mass="8130">MESNYIKIYSGNAIIGKRIELELLELGISPICKDEGESARLAGFASSMLGNIELHVNQDEKEKALAVVAKLTAKP</sequence>
<evidence type="ECO:0000313" key="2">
    <source>
        <dbReference type="Proteomes" id="UP001597012"/>
    </source>
</evidence>